<dbReference type="GO" id="GO:0046872">
    <property type="term" value="F:metal ion binding"/>
    <property type="evidence" value="ECO:0007669"/>
    <property type="project" value="UniProtKB-KW"/>
</dbReference>
<comment type="function">
    <text evidence="6">ATPase that binds to both the 70S ribosome and the 50S ribosomal subunit in a nucleotide-independent manner.</text>
</comment>
<organism evidence="9 10">
    <name type="scientific">Candidatus Daviesbacteria bacterium GW2011_GWA2_38_24</name>
    <dbReference type="NCBI Taxonomy" id="1618422"/>
    <lineage>
        <taxon>Bacteria</taxon>
        <taxon>Candidatus Daviesiibacteriota</taxon>
    </lineage>
</organism>
<dbReference type="AlphaFoldDB" id="A0A0G0JBI3"/>
<dbReference type="GO" id="GO:0016887">
    <property type="term" value="F:ATP hydrolysis activity"/>
    <property type="evidence" value="ECO:0007669"/>
    <property type="project" value="UniProtKB-UniRule"/>
</dbReference>
<evidence type="ECO:0000256" key="5">
    <source>
        <dbReference type="ARBA" id="ARBA00022842"/>
    </source>
</evidence>
<name>A0A0G0JBI3_9BACT</name>
<dbReference type="GO" id="GO:0043023">
    <property type="term" value="F:ribosomal large subunit binding"/>
    <property type="evidence" value="ECO:0007669"/>
    <property type="project" value="UniProtKB-UniRule"/>
</dbReference>
<dbReference type="PATRIC" id="fig|1618422.5.peg.1174"/>
<dbReference type="Pfam" id="PF01926">
    <property type="entry name" value="MMR_HSR1"/>
    <property type="match status" value="1"/>
</dbReference>
<comment type="similarity">
    <text evidence="6">Belongs to the TRAFAC class OBG-HflX-like GTPase superfamily. OBG GTPase family. YchF/OLA1 subfamily.</text>
</comment>
<dbReference type="PROSITE" id="PS51880">
    <property type="entry name" value="TGS"/>
    <property type="match status" value="1"/>
</dbReference>
<dbReference type="SUPFAM" id="SSF52540">
    <property type="entry name" value="P-loop containing nucleoside triphosphate hydrolases"/>
    <property type="match status" value="1"/>
</dbReference>
<proteinExistence type="inferred from homology"/>
<dbReference type="PANTHER" id="PTHR23305">
    <property type="entry name" value="OBG GTPASE FAMILY"/>
    <property type="match status" value="1"/>
</dbReference>
<dbReference type="InterPro" id="IPR013029">
    <property type="entry name" value="YchF_C"/>
</dbReference>
<evidence type="ECO:0000313" key="10">
    <source>
        <dbReference type="Proteomes" id="UP000034235"/>
    </source>
</evidence>
<dbReference type="Gene3D" id="1.10.150.300">
    <property type="entry name" value="TGS-like domain"/>
    <property type="match status" value="1"/>
</dbReference>
<dbReference type="PRINTS" id="PR00326">
    <property type="entry name" value="GTP1OBG"/>
</dbReference>
<evidence type="ECO:0000256" key="1">
    <source>
        <dbReference type="ARBA" id="ARBA00001946"/>
    </source>
</evidence>
<dbReference type="InterPro" id="IPR004396">
    <property type="entry name" value="ATPase_YchF/OLA1"/>
</dbReference>
<dbReference type="CDD" id="cd04867">
    <property type="entry name" value="TGS_YchF_OLA1"/>
    <property type="match status" value="1"/>
</dbReference>
<dbReference type="PIRSF" id="PIRSF006641">
    <property type="entry name" value="CHP00092"/>
    <property type="match status" value="1"/>
</dbReference>
<evidence type="ECO:0000256" key="2">
    <source>
        <dbReference type="ARBA" id="ARBA00022723"/>
    </source>
</evidence>
<dbReference type="PROSITE" id="PS51710">
    <property type="entry name" value="G_OBG"/>
    <property type="match status" value="1"/>
</dbReference>
<dbReference type="CDD" id="cd01900">
    <property type="entry name" value="YchF"/>
    <property type="match status" value="1"/>
</dbReference>
<evidence type="ECO:0000313" key="9">
    <source>
        <dbReference type="EMBL" id="KKQ65013.1"/>
    </source>
</evidence>
<feature type="domain" description="TGS" evidence="8">
    <location>
        <begin position="284"/>
        <end position="367"/>
    </location>
</feature>
<accession>A0A0G0JBI3</accession>
<dbReference type="Gene3D" id="3.10.20.30">
    <property type="match status" value="1"/>
</dbReference>
<dbReference type="Proteomes" id="UP000034235">
    <property type="component" value="Unassembled WGS sequence"/>
</dbReference>
<feature type="binding site" evidence="6">
    <location>
        <begin position="12"/>
        <end position="17"/>
    </location>
    <ligand>
        <name>ATP</name>
        <dbReference type="ChEBI" id="CHEBI:30616"/>
    </ligand>
</feature>
<feature type="domain" description="OBG-type G" evidence="7">
    <location>
        <begin position="3"/>
        <end position="262"/>
    </location>
</feature>
<dbReference type="InterPro" id="IPR004095">
    <property type="entry name" value="TGS"/>
</dbReference>
<dbReference type="HAMAP" id="MF_00944">
    <property type="entry name" value="YchF_OLA1_ATPase"/>
    <property type="match status" value="1"/>
</dbReference>
<comment type="cofactor">
    <cofactor evidence="1">
        <name>Mg(2+)</name>
        <dbReference type="ChEBI" id="CHEBI:18420"/>
    </cofactor>
</comment>
<comment type="caution">
    <text evidence="9">The sequence shown here is derived from an EMBL/GenBank/DDBJ whole genome shotgun (WGS) entry which is preliminary data.</text>
</comment>
<dbReference type="PANTHER" id="PTHR23305:SF18">
    <property type="entry name" value="OBG-TYPE G DOMAIN-CONTAINING PROTEIN"/>
    <property type="match status" value="1"/>
</dbReference>
<dbReference type="InterPro" id="IPR041706">
    <property type="entry name" value="YchF_N"/>
</dbReference>
<dbReference type="InterPro" id="IPR012676">
    <property type="entry name" value="TGS-like"/>
</dbReference>
<gene>
    <name evidence="6" type="primary">ychF</name>
    <name evidence="9" type="ORF">US86_C0013G0014</name>
</gene>
<dbReference type="EMBL" id="LBUP01000013">
    <property type="protein sequence ID" value="KKQ65013.1"/>
    <property type="molecule type" value="Genomic_DNA"/>
</dbReference>
<dbReference type="InterPro" id="IPR006073">
    <property type="entry name" value="GTP-bd"/>
</dbReference>
<protein>
    <recommendedName>
        <fullName evidence="6">Ribosome-binding ATPase YchF</fullName>
    </recommendedName>
</protein>
<dbReference type="InterPro" id="IPR027417">
    <property type="entry name" value="P-loop_NTPase"/>
</dbReference>
<dbReference type="Gene3D" id="3.40.50.300">
    <property type="entry name" value="P-loop containing nucleotide triphosphate hydrolases"/>
    <property type="match status" value="1"/>
</dbReference>
<dbReference type="InterPro" id="IPR031167">
    <property type="entry name" value="G_OBG"/>
</dbReference>
<evidence type="ECO:0000259" key="8">
    <source>
        <dbReference type="PROSITE" id="PS51880"/>
    </source>
</evidence>
<reference evidence="9 10" key="1">
    <citation type="journal article" date="2015" name="Nature">
        <title>rRNA introns, odd ribosomes, and small enigmatic genomes across a large radiation of phyla.</title>
        <authorList>
            <person name="Brown C.T."/>
            <person name="Hug L.A."/>
            <person name="Thomas B.C."/>
            <person name="Sharon I."/>
            <person name="Castelle C.J."/>
            <person name="Singh A."/>
            <person name="Wilkins M.J."/>
            <person name="Williams K.H."/>
            <person name="Banfield J.F."/>
        </authorList>
    </citation>
    <scope>NUCLEOTIDE SEQUENCE [LARGE SCALE GENOMIC DNA]</scope>
</reference>
<evidence type="ECO:0000256" key="4">
    <source>
        <dbReference type="ARBA" id="ARBA00022840"/>
    </source>
</evidence>
<dbReference type="Pfam" id="PF06071">
    <property type="entry name" value="YchF-GTPase_C"/>
    <property type="match status" value="1"/>
</dbReference>
<dbReference type="GO" id="GO:0005525">
    <property type="term" value="F:GTP binding"/>
    <property type="evidence" value="ECO:0007669"/>
    <property type="project" value="InterPro"/>
</dbReference>
<evidence type="ECO:0000256" key="6">
    <source>
        <dbReference type="HAMAP-Rule" id="MF_00944"/>
    </source>
</evidence>
<dbReference type="NCBIfam" id="TIGR00092">
    <property type="entry name" value="redox-regulated ATPase YchF"/>
    <property type="match status" value="1"/>
</dbReference>
<dbReference type="GO" id="GO:0005524">
    <property type="term" value="F:ATP binding"/>
    <property type="evidence" value="ECO:0007669"/>
    <property type="project" value="UniProtKB-UniRule"/>
</dbReference>
<evidence type="ECO:0000256" key="3">
    <source>
        <dbReference type="ARBA" id="ARBA00022741"/>
    </source>
</evidence>
<keyword evidence="5" id="KW-0460">Magnesium</keyword>
<keyword evidence="2" id="KW-0479">Metal-binding</keyword>
<evidence type="ECO:0000259" key="7">
    <source>
        <dbReference type="PROSITE" id="PS51710"/>
    </source>
</evidence>
<dbReference type="SUPFAM" id="SSF81271">
    <property type="entry name" value="TGS-like"/>
    <property type="match status" value="1"/>
</dbReference>
<dbReference type="InterPro" id="IPR023192">
    <property type="entry name" value="TGS-like_dom_sf"/>
</dbReference>
<dbReference type="FunFam" id="3.10.20.30:FF:000001">
    <property type="entry name" value="Ribosome-binding ATPase YchF"/>
    <property type="match status" value="1"/>
</dbReference>
<keyword evidence="4 6" id="KW-0067">ATP-binding</keyword>
<sequence length="369" mass="40693">MALKVGIVGLPNVGKSTLFNALLKKRVALSANYPFATIEPNTGVVAVPDTRLDRLAELVKDEEKMVSLPPIVPAVVEFVDIAGLVKGASTGAGLGNQFLSHIREVDAIVHVLRDFSDPNIVREGSVSPDEDKLTVEIELALSDLQTIDKLIDSAKKETKKVTTNRSSDSLVPVLERIKECLEEGKAAREVVVDKLPLLTMKPVLYVYNVSEEEYADKLRDPSLNAQAFGSEAQARRDDSLVISARLEEELVDLSDEEKKEYLKEAGVEETGLERLIKKAYLLLGLVSFLTAGKKEVRAWTITKGTKAPQAAGVIHTDFEKRFIRAEVIEYQKLVEAGSYKLAREKGWIRTEGKDYEVKDGDVVEFLIGS</sequence>
<dbReference type="GO" id="GO:0005737">
    <property type="term" value="C:cytoplasm"/>
    <property type="evidence" value="ECO:0007669"/>
    <property type="project" value="TreeGrafter"/>
</dbReference>
<dbReference type="InterPro" id="IPR012675">
    <property type="entry name" value="Beta-grasp_dom_sf"/>
</dbReference>
<keyword evidence="3 6" id="KW-0547">Nucleotide-binding</keyword>